<comment type="caution">
    <text evidence="11">The sequence shown here is derived from an EMBL/GenBank/DDBJ whole genome shotgun (WGS) entry which is preliminary data.</text>
</comment>
<evidence type="ECO:0000256" key="2">
    <source>
        <dbReference type="ARBA" id="ARBA00022448"/>
    </source>
</evidence>
<keyword evidence="3" id="KW-0633">Potassium transport</keyword>
<dbReference type="GO" id="GO:0034220">
    <property type="term" value="P:monoatomic ion transmembrane transport"/>
    <property type="evidence" value="ECO:0007669"/>
    <property type="project" value="UniProtKB-KW"/>
</dbReference>
<evidence type="ECO:0000256" key="5">
    <source>
        <dbReference type="ARBA" id="ARBA00022826"/>
    </source>
</evidence>
<evidence type="ECO:0000256" key="6">
    <source>
        <dbReference type="ARBA" id="ARBA00022958"/>
    </source>
</evidence>
<dbReference type="Proteomes" id="UP001482620">
    <property type="component" value="Unassembled WGS sequence"/>
</dbReference>
<sequence length="251" mass="28797">MVVFDKESSMIAEEDYMADAKTIVNVQTLFRLFPALSIITELTHPANMRFMQFKVKDHYSLALSKLEKKEREKGSNLVFMFRLPFAAGKVFSVSMLDTLLYQVSNTLSLNNKYPSSFFFYPSNDLHLVDLFVVIPCQSFVKDYMISITRLLLGLDSMPGSGFLCAMKITEDDLWIRTYGRLYQKLCSSTGDIPIGIYRTEAHKLLVSEVKLFSFSNFAVTHINRHLKHSFPLGMLFVQSILHNNFVDHKTS</sequence>
<proteinExistence type="predicted"/>
<evidence type="ECO:0000256" key="10">
    <source>
        <dbReference type="ARBA" id="ARBA00023303"/>
    </source>
</evidence>
<dbReference type="InterPro" id="IPR047871">
    <property type="entry name" value="K_chnl_Slo-like"/>
</dbReference>
<evidence type="ECO:0000256" key="1">
    <source>
        <dbReference type="ARBA" id="ARBA00004141"/>
    </source>
</evidence>
<evidence type="ECO:0000256" key="7">
    <source>
        <dbReference type="ARBA" id="ARBA00022989"/>
    </source>
</evidence>
<evidence type="ECO:0000256" key="3">
    <source>
        <dbReference type="ARBA" id="ARBA00022538"/>
    </source>
</evidence>
<evidence type="ECO:0000256" key="4">
    <source>
        <dbReference type="ARBA" id="ARBA00022692"/>
    </source>
</evidence>
<evidence type="ECO:0000313" key="11">
    <source>
        <dbReference type="EMBL" id="MEQ2257527.1"/>
    </source>
</evidence>
<evidence type="ECO:0000313" key="12">
    <source>
        <dbReference type="Proteomes" id="UP001482620"/>
    </source>
</evidence>
<comment type="subcellular location">
    <subcellularLocation>
        <location evidence="1">Membrane</location>
        <topology evidence="1">Multi-pass membrane protein</topology>
    </subcellularLocation>
</comment>
<keyword evidence="12" id="KW-1185">Reference proteome</keyword>
<keyword evidence="8" id="KW-0406">Ion transport</keyword>
<dbReference type="PANTHER" id="PTHR10027:SF35">
    <property type="entry name" value="POTASSIUM CHANNEL SUBFAMILY T MEMBER 2-LIKE"/>
    <property type="match status" value="1"/>
</dbReference>
<accession>A0ABV0VMS8</accession>
<reference evidence="11 12" key="1">
    <citation type="submission" date="2021-06" db="EMBL/GenBank/DDBJ databases">
        <authorList>
            <person name="Palmer J.M."/>
        </authorList>
    </citation>
    <scope>NUCLEOTIDE SEQUENCE [LARGE SCALE GENOMIC DNA]</scope>
    <source>
        <strain evidence="12">if_2019</strain>
        <tissue evidence="11">Muscle</tissue>
    </source>
</reference>
<keyword evidence="6" id="KW-0630">Potassium</keyword>
<keyword evidence="7" id="KW-1133">Transmembrane helix</keyword>
<evidence type="ECO:0000256" key="8">
    <source>
        <dbReference type="ARBA" id="ARBA00023065"/>
    </source>
</evidence>
<gene>
    <name evidence="11" type="primary">KCNT2_2</name>
    <name evidence="11" type="ORF">ILYODFUR_035651</name>
</gene>
<keyword evidence="9" id="KW-0472">Membrane</keyword>
<protein>
    <submittedName>
        <fullName evidence="11">Potassium channel, subfamily T, member 2</fullName>
    </submittedName>
</protein>
<keyword evidence="10 11" id="KW-0407">Ion channel</keyword>
<name>A0ABV0VMS8_9TELE</name>
<organism evidence="11 12">
    <name type="scientific">Ilyodon furcidens</name>
    <name type="common">goldbreast splitfin</name>
    <dbReference type="NCBI Taxonomy" id="33524"/>
    <lineage>
        <taxon>Eukaryota</taxon>
        <taxon>Metazoa</taxon>
        <taxon>Chordata</taxon>
        <taxon>Craniata</taxon>
        <taxon>Vertebrata</taxon>
        <taxon>Euteleostomi</taxon>
        <taxon>Actinopterygii</taxon>
        <taxon>Neopterygii</taxon>
        <taxon>Teleostei</taxon>
        <taxon>Neoteleostei</taxon>
        <taxon>Acanthomorphata</taxon>
        <taxon>Ovalentaria</taxon>
        <taxon>Atherinomorphae</taxon>
        <taxon>Cyprinodontiformes</taxon>
        <taxon>Goodeidae</taxon>
        <taxon>Ilyodon</taxon>
    </lineage>
</organism>
<keyword evidence="4" id="KW-0812">Transmembrane</keyword>
<keyword evidence="5" id="KW-0631">Potassium channel</keyword>
<dbReference type="PANTHER" id="PTHR10027">
    <property type="entry name" value="CALCIUM-ACTIVATED POTASSIUM CHANNEL ALPHA CHAIN"/>
    <property type="match status" value="1"/>
</dbReference>
<dbReference type="EMBL" id="JAHRIQ010111155">
    <property type="protein sequence ID" value="MEQ2257527.1"/>
    <property type="molecule type" value="Genomic_DNA"/>
</dbReference>
<evidence type="ECO:0000256" key="9">
    <source>
        <dbReference type="ARBA" id="ARBA00023136"/>
    </source>
</evidence>
<keyword evidence="2" id="KW-0813">Transport</keyword>